<comment type="catalytic activity">
    <reaction evidence="7">
        <text>L-cysteinyl-[protein] + hexadecanoyl-CoA = S-hexadecanoyl-L-cysteinyl-[protein] + CoA</text>
        <dbReference type="Rhea" id="RHEA:36683"/>
        <dbReference type="Rhea" id="RHEA-COMP:10131"/>
        <dbReference type="Rhea" id="RHEA-COMP:11032"/>
        <dbReference type="ChEBI" id="CHEBI:29950"/>
        <dbReference type="ChEBI" id="CHEBI:57287"/>
        <dbReference type="ChEBI" id="CHEBI:57379"/>
        <dbReference type="ChEBI" id="CHEBI:74151"/>
        <dbReference type="EC" id="2.3.1.225"/>
    </reaction>
</comment>
<keyword evidence="5 7" id="KW-0472">Membrane</keyword>
<dbReference type="InterPro" id="IPR001594">
    <property type="entry name" value="Palmitoyltrfase_DHHC"/>
</dbReference>
<evidence type="ECO:0000256" key="5">
    <source>
        <dbReference type="ARBA" id="ARBA00023136"/>
    </source>
</evidence>
<organism evidence="9 10">
    <name type="scientific">Drosophila kikkawai</name>
    <name type="common">Fruit fly</name>
    <dbReference type="NCBI Taxonomy" id="30033"/>
    <lineage>
        <taxon>Eukaryota</taxon>
        <taxon>Metazoa</taxon>
        <taxon>Ecdysozoa</taxon>
        <taxon>Arthropoda</taxon>
        <taxon>Hexapoda</taxon>
        <taxon>Insecta</taxon>
        <taxon>Pterygota</taxon>
        <taxon>Neoptera</taxon>
        <taxon>Endopterygota</taxon>
        <taxon>Diptera</taxon>
        <taxon>Brachycera</taxon>
        <taxon>Muscomorpha</taxon>
        <taxon>Ephydroidea</taxon>
        <taxon>Drosophilidae</taxon>
        <taxon>Drosophila</taxon>
        <taxon>Sophophora</taxon>
    </lineage>
</organism>
<keyword evidence="2 7" id="KW-0808">Transferase</keyword>
<accession>A0A6P4ISZ5</accession>
<feature type="domain" description="Palmitoyltransferase DHHC" evidence="8">
    <location>
        <begin position="111"/>
        <end position="241"/>
    </location>
</feature>
<dbReference type="EC" id="2.3.1.225" evidence="7"/>
<dbReference type="GO" id="GO:0016020">
    <property type="term" value="C:membrane"/>
    <property type="evidence" value="ECO:0007669"/>
    <property type="project" value="UniProtKB-SubCell"/>
</dbReference>
<evidence type="ECO:0000256" key="7">
    <source>
        <dbReference type="RuleBase" id="RU079119"/>
    </source>
</evidence>
<feature type="transmembrane region" description="Helical" evidence="7">
    <location>
        <begin position="156"/>
        <end position="174"/>
    </location>
</feature>
<dbReference type="PANTHER" id="PTHR12246">
    <property type="entry name" value="PALMITOYLTRANSFERASE ZDHHC16"/>
    <property type="match status" value="1"/>
</dbReference>
<dbReference type="GeneID" id="108077641"/>
<comment type="subcellular location">
    <subcellularLocation>
        <location evidence="1">Membrane</location>
        <topology evidence="1">Multi-pass membrane protein</topology>
    </subcellularLocation>
</comment>
<keyword evidence="6 7" id="KW-0012">Acyltransferase</keyword>
<dbReference type="InterPro" id="IPR039859">
    <property type="entry name" value="PFA4/ZDH16/20/ERF2-like"/>
</dbReference>
<dbReference type="Proteomes" id="UP001652661">
    <property type="component" value="Chromosome 3R"/>
</dbReference>
<dbReference type="Pfam" id="PF01529">
    <property type="entry name" value="DHHC"/>
    <property type="match status" value="1"/>
</dbReference>
<name>A0A6P4ISZ5_DROKI</name>
<evidence type="ECO:0000256" key="3">
    <source>
        <dbReference type="ARBA" id="ARBA00022692"/>
    </source>
</evidence>
<keyword evidence="9" id="KW-1185">Reference proteome</keyword>
<evidence type="ECO:0000313" key="9">
    <source>
        <dbReference type="Proteomes" id="UP001652661"/>
    </source>
</evidence>
<sequence>MYSSIRLRTMTSKGTQTVSLPKRHLKNPYCWLEPLCIFMLIALTCFYYVYDVFYVVPQLFGFLGQTLNFLICTWILYNIFGNLWACYRTTSSVNTLRYDQMQPVRGEEHLWRYCNECDRLMPPRVWHCKICNCCILKRDHHCSFTANCIGHNNQRYYIWLNFHLTFGAGLLQFYNFTMALRHGFRNDFWLPILLVEDALRPSRSDLLYSYLVRTIFYVNLVCLILPMLIFIYQILLVRSNAVSADSSDRKYDLGIGRNFAQVLGNRGFWTMLSPTMESPLPHEGIQWQSKHTV</sequence>
<evidence type="ECO:0000256" key="4">
    <source>
        <dbReference type="ARBA" id="ARBA00022989"/>
    </source>
</evidence>
<feature type="transmembrane region" description="Helical" evidence="7">
    <location>
        <begin position="62"/>
        <end position="87"/>
    </location>
</feature>
<evidence type="ECO:0000259" key="8">
    <source>
        <dbReference type="Pfam" id="PF01529"/>
    </source>
</evidence>
<reference evidence="10" key="1">
    <citation type="submission" date="2025-08" db="UniProtKB">
        <authorList>
            <consortium name="RefSeq"/>
        </authorList>
    </citation>
    <scope>IDENTIFICATION</scope>
    <source>
        <strain evidence="10">14028-0561.14</strain>
        <tissue evidence="10">Whole fly</tissue>
    </source>
</reference>
<evidence type="ECO:0000256" key="1">
    <source>
        <dbReference type="ARBA" id="ARBA00004141"/>
    </source>
</evidence>
<proteinExistence type="inferred from homology"/>
<evidence type="ECO:0000256" key="2">
    <source>
        <dbReference type="ARBA" id="ARBA00022679"/>
    </source>
</evidence>
<keyword evidence="3 7" id="KW-0812">Transmembrane</keyword>
<gene>
    <name evidence="10" type="primary">LOC108077641</name>
</gene>
<comment type="domain">
    <text evidence="7">The DHHC domain is required for palmitoyltransferase activity.</text>
</comment>
<evidence type="ECO:0000256" key="6">
    <source>
        <dbReference type="ARBA" id="ARBA00023315"/>
    </source>
</evidence>
<dbReference type="GO" id="GO:0019706">
    <property type="term" value="F:protein-cysteine S-palmitoyltransferase activity"/>
    <property type="evidence" value="ECO:0007669"/>
    <property type="project" value="UniProtKB-EC"/>
</dbReference>
<keyword evidence="4 7" id="KW-1133">Transmembrane helix</keyword>
<feature type="transmembrane region" description="Helical" evidence="7">
    <location>
        <begin position="29"/>
        <end position="50"/>
    </location>
</feature>
<evidence type="ECO:0000313" key="10">
    <source>
        <dbReference type="RefSeq" id="XP_017026544.1"/>
    </source>
</evidence>
<protein>
    <recommendedName>
        <fullName evidence="7">Palmitoyltransferase</fullName>
        <ecNumber evidence="7">2.3.1.225</ecNumber>
    </recommendedName>
</protein>
<dbReference type="AlphaFoldDB" id="A0A6P4ISZ5"/>
<feature type="transmembrane region" description="Helical" evidence="7">
    <location>
        <begin position="215"/>
        <end position="237"/>
    </location>
</feature>
<dbReference type="RefSeq" id="XP_017026544.1">
    <property type="nucleotide sequence ID" value="XM_017171055.2"/>
</dbReference>
<comment type="similarity">
    <text evidence="7">Belongs to the DHHC palmitoyltransferase family.</text>
</comment>
<dbReference type="PROSITE" id="PS50216">
    <property type="entry name" value="DHHC"/>
    <property type="match status" value="1"/>
</dbReference>
<dbReference type="OrthoDB" id="302728at2759"/>